<proteinExistence type="predicted"/>
<organism evidence="1">
    <name type="scientific">candidate division WOR-3 bacterium</name>
    <dbReference type="NCBI Taxonomy" id="2052148"/>
    <lineage>
        <taxon>Bacteria</taxon>
        <taxon>Bacteria division WOR-3</taxon>
    </lineage>
</organism>
<protein>
    <submittedName>
        <fullName evidence="1">Uncharacterized protein</fullName>
    </submittedName>
</protein>
<name>A0A7C4TBD6_UNCW3</name>
<evidence type="ECO:0000313" key="1">
    <source>
        <dbReference type="EMBL" id="HGV97324.1"/>
    </source>
</evidence>
<dbReference type="EMBL" id="DTGZ01000063">
    <property type="protein sequence ID" value="HGV97324.1"/>
    <property type="molecule type" value="Genomic_DNA"/>
</dbReference>
<dbReference type="AlphaFoldDB" id="A0A7C4TBD6"/>
<accession>A0A7C4TBD6</accession>
<sequence length="143" mass="15973">MEKGIKENLGFCGNLSFTPMLGYGNKHLLIFPWGNLDIGLKIKSGKNEAIKFDAVGPYGLRFTFLQGWSAENESSTSSLYILVPFTLRPIWTGVNITTHIPISENTAMSPSLGFALSWIKHPYAGPDDTEREFQFLFGMGFKF</sequence>
<reference evidence="1" key="1">
    <citation type="journal article" date="2020" name="mSystems">
        <title>Genome- and Community-Level Interaction Insights into Carbon Utilization and Element Cycling Functions of Hydrothermarchaeota in Hydrothermal Sediment.</title>
        <authorList>
            <person name="Zhou Z."/>
            <person name="Liu Y."/>
            <person name="Xu W."/>
            <person name="Pan J."/>
            <person name="Luo Z.H."/>
            <person name="Li M."/>
        </authorList>
    </citation>
    <scope>NUCLEOTIDE SEQUENCE [LARGE SCALE GENOMIC DNA]</scope>
    <source>
        <strain evidence="1">SpSt-774</strain>
    </source>
</reference>
<comment type="caution">
    <text evidence="1">The sequence shown here is derived from an EMBL/GenBank/DDBJ whole genome shotgun (WGS) entry which is preliminary data.</text>
</comment>
<gene>
    <name evidence="1" type="ORF">ENV60_03390</name>
</gene>